<evidence type="ECO:0000313" key="3">
    <source>
        <dbReference type="Proteomes" id="UP000323000"/>
    </source>
</evidence>
<keyword evidence="3" id="KW-1185">Reference proteome</keyword>
<keyword evidence="1" id="KW-0472">Membrane</keyword>
<name>A0A5C7GUQ1_9ROSI</name>
<accession>A0A5C7GUQ1</accession>
<proteinExistence type="predicted"/>
<organism evidence="2 3">
    <name type="scientific">Acer yangbiense</name>
    <dbReference type="NCBI Taxonomy" id="1000413"/>
    <lineage>
        <taxon>Eukaryota</taxon>
        <taxon>Viridiplantae</taxon>
        <taxon>Streptophyta</taxon>
        <taxon>Embryophyta</taxon>
        <taxon>Tracheophyta</taxon>
        <taxon>Spermatophyta</taxon>
        <taxon>Magnoliopsida</taxon>
        <taxon>eudicotyledons</taxon>
        <taxon>Gunneridae</taxon>
        <taxon>Pentapetalae</taxon>
        <taxon>rosids</taxon>
        <taxon>malvids</taxon>
        <taxon>Sapindales</taxon>
        <taxon>Sapindaceae</taxon>
        <taxon>Hippocastanoideae</taxon>
        <taxon>Acereae</taxon>
        <taxon>Acer</taxon>
    </lineage>
</organism>
<dbReference type="OrthoDB" id="1584384at2759"/>
<sequence length="162" mass="18637">MTKKTFLKRSINVEEEYEGAGGEILVDNDGWLATYGKPKDQFSHICSVLKQILFMRRIINLIVMIISVIRTPRLMNLGKKRMVLILCWLQAPVSVSSHMRDISIFIEEPKTLTFTSGEAFDLEKTDDSVESFIAEKDLKKQEEALTENENTIFKENKFFALV</sequence>
<dbReference type="AlphaFoldDB" id="A0A5C7GUQ1"/>
<comment type="caution">
    <text evidence="2">The sequence shown here is derived from an EMBL/GenBank/DDBJ whole genome shotgun (WGS) entry which is preliminary data.</text>
</comment>
<feature type="transmembrane region" description="Helical" evidence="1">
    <location>
        <begin position="58"/>
        <end position="75"/>
    </location>
</feature>
<keyword evidence="1" id="KW-1133">Transmembrane helix</keyword>
<evidence type="ECO:0000256" key="1">
    <source>
        <dbReference type="SAM" id="Phobius"/>
    </source>
</evidence>
<protein>
    <submittedName>
        <fullName evidence="2">Uncharacterized protein</fullName>
    </submittedName>
</protein>
<dbReference type="EMBL" id="VAHF01000013">
    <property type="protein sequence ID" value="TXG48413.1"/>
    <property type="molecule type" value="Genomic_DNA"/>
</dbReference>
<evidence type="ECO:0000313" key="2">
    <source>
        <dbReference type="EMBL" id="TXG48413.1"/>
    </source>
</evidence>
<keyword evidence="1" id="KW-0812">Transmembrane</keyword>
<dbReference type="Proteomes" id="UP000323000">
    <property type="component" value="Chromosome 13"/>
</dbReference>
<gene>
    <name evidence="2" type="ORF">EZV62_027707</name>
</gene>
<reference evidence="3" key="1">
    <citation type="journal article" date="2019" name="Gigascience">
        <title>De novo genome assembly of the endangered Acer yangbiense, a plant species with extremely small populations endemic to Yunnan Province, China.</title>
        <authorList>
            <person name="Yang J."/>
            <person name="Wariss H.M."/>
            <person name="Tao L."/>
            <person name="Zhang R."/>
            <person name="Yun Q."/>
            <person name="Hollingsworth P."/>
            <person name="Dao Z."/>
            <person name="Luo G."/>
            <person name="Guo H."/>
            <person name="Ma Y."/>
            <person name="Sun W."/>
        </authorList>
    </citation>
    <scope>NUCLEOTIDE SEQUENCE [LARGE SCALE GENOMIC DNA]</scope>
    <source>
        <strain evidence="3">cv. Malutang</strain>
    </source>
</reference>